<gene>
    <name evidence="2" type="ORF">FX988_02420</name>
</gene>
<organism evidence="2 3">
    <name type="scientific">Paraglaciecola mesophila</name>
    <dbReference type="NCBI Taxonomy" id="197222"/>
    <lineage>
        <taxon>Bacteria</taxon>
        <taxon>Pseudomonadati</taxon>
        <taxon>Pseudomonadota</taxon>
        <taxon>Gammaproteobacteria</taxon>
        <taxon>Alteromonadales</taxon>
        <taxon>Alteromonadaceae</taxon>
        <taxon>Paraglaciecola</taxon>
    </lineage>
</organism>
<evidence type="ECO:0000313" key="3">
    <source>
        <dbReference type="Proteomes" id="UP000464524"/>
    </source>
</evidence>
<dbReference type="RefSeq" id="WP_160180084.1">
    <property type="nucleotide sequence ID" value="NZ_CP047656.1"/>
</dbReference>
<accession>A0A857JJE0</accession>
<dbReference type="InterPro" id="IPR012312">
    <property type="entry name" value="Hemerythrin-like"/>
</dbReference>
<dbReference type="EMBL" id="CP047656">
    <property type="protein sequence ID" value="QHJ12169.1"/>
    <property type="molecule type" value="Genomic_DNA"/>
</dbReference>
<dbReference type="Proteomes" id="UP000464524">
    <property type="component" value="Chromosome"/>
</dbReference>
<protein>
    <recommendedName>
        <fullName evidence="1">Hemerythrin-like domain-containing protein</fullName>
    </recommendedName>
</protein>
<feature type="domain" description="Hemerythrin-like" evidence="1">
    <location>
        <begin position="3"/>
        <end position="120"/>
    </location>
</feature>
<dbReference type="Pfam" id="PF01814">
    <property type="entry name" value="Hemerythrin"/>
    <property type="match status" value="1"/>
</dbReference>
<proteinExistence type="predicted"/>
<keyword evidence="3" id="KW-1185">Reference proteome</keyword>
<sequence length="146" mass="17142">MKIFEALRKDHDVQRDLMDTLLNTSGKSEQRVLAFSQLKDALERHALAEERYFYAPLMKSDKMVDPSRHAISEHHEIDEMIEKLDATDMSSSAWLAHMKSLQHLVLHHLDDEEQQFFQMAGKVLNETQKDTLATRYRQEMREQQSA</sequence>
<evidence type="ECO:0000313" key="2">
    <source>
        <dbReference type="EMBL" id="QHJ12169.1"/>
    </source>
</evidence>
<dbReference type="KEGG" id="pmes:FX988_02420"/>
<reference evidence="2 3" key="1">
    <citation type="submission" date="2019-12" db="EMBL/GenBank/DDBJ databases">
        <title>Genome sequencing and assembly of endphytes of Porphyra tenera.</title>
        <authorList>
            <person name="Park J.M."/>
            <person name="Shin R."/>
            <person name="Jo S.H."/>
        </authorList>
    </citation>
    <scope>NUCLEOTIDE SEQUENCE [LARGE SCALE GENOMIC DNA]</scope>
    <source>
        <strain evidence="2 3">GPM4</strain>
    </source>
</reference>
<name>A0A857JJE0_9ALTE</name>
<dbReference type="OrthoDB" id="5523420at2"/>
<dbReference type="PANTHER" id="PTHR35585:SF1">
    <property type="entry name" value="HHE DOMAIN PROTEIN (AFU_ORTHOLOGUE AFUA_4G00730)"/>
    <property type="match status" value="1"/>
</dbReference>
<dbReference type="AlphaFoldDB" id="A0A857JJE0"/>
<dbReference type="PANTHER" id="PTHR35585">
    <property type="entry name" value="HHE DOMAIN PROTEIN (AFU_ORTHOLOGUE AFUA_4G00730)"/>
    <property type="match status" value="1"/>
</dbReference>
<dbReference type="Gene3D" id="1.20.120.520">
    <property type="entry name" value="nmb1532 protein domain like"/>
    <property type="match status" value="1"/>
</dbReference>
<evidence type="ECO:0000259" key="1">
    <source>
        <dbReference type="Pfam" id="PF01814"/>
    </source>
</evidence>
<dbReference type="CDD" id="cd12108">
    <property type="entry name" value="Hr-like"/>
    <property type="match status" value="1"/>
</dbReference>